<evidence type="ECO:0000313" key="2">
    <source>
        <dbReference type="Proteomes" id="UP000095085"/>
    </source>
</evidence>
<dbReference type="Proteomes" id="UP000095085">
    <property type="component" value="Unassembled WGS sequence"/>
</dbReference>
<dbReference type="GeneID" id="30997698"/>
<organism evidence="1 2">
    <name type="scientific">Hyphopichia burtonii NRRL Y-1933</name>
    <dbReference type="NCBI Taxonomy" id="984485"/>
    <lineage>
        <taxon>Eukaryota</taxon>
        <taxon>Fungi</taxon>
        <taxon>Dikarya</taxon>
        <taxon>Ascomycota</taxon>
        <taxon>Saccharomycotina</taxon>
        <taxon>Pichiomycetes</taxon>
        <taxon>Debaryomycetaceae</taxon>
        <taxon>Hyphopichia</taxon>
    </lineage>
</organism>
<dbReference type="STRING" id="984485.A0A1E4RDE1"/>
<dbReference type="AlphaFoldDB" id="A0A1E4RDE1"/>
<reference evidence="2" key="1">
    <citation type="submission" date="2016-05" db="EMBL/GenBank/DDBJ databases">
        <title>Comparative genomics of biotechnologically important yeasts.</title>
        <authorList>
            <consortium name="DOE Joint Genome Institute"/>
            <person name="Riley R."/>
            <person name="Haridas S."/>
            <person name="Wolfe K.H."/>
            <person name="Lopes M.R."/>
            <person name="Hittinger C.T."/>
            <person name="Goker M."/>
            <person name="Salamov A."/>
            <person name="Wisecaver J."/>
            <person name="Long T.M."/>
            <person name="Aerts A.L."/>
            <person name="Barry K."/>
            <person name="Choi C."/>
            <person name="Clum A."/>
            <person name="Coughlan A.Y."/>
            <person name="Deshpande S."/>
            <person name="Douglass A.P."/>
            <person name="Hanson S.J."/>
            <person name="Klenk H.-P."/>
            <person name="Labutti K."/>
            <person name="Lapidus A."/>
            <person name="Lindquist E."/>
            <person name="Lipzen A."/>
            <person name="Meier-Kolthoff J.P."/>
            <person name="Ohm R.A."/>
            <person name="Otillar R.P."/>
            <person name="Pangilinan J."/>
            <person name="Peng Y."/>
            <person name="Rokas A."/>
            <person name="Rosa C.A."/>
            <person name="Scheuner C."/>
            <person name="Sibirny A.A."/>
            <person name="Slot J.C."/>
            <person name="Stielow J.B."/>
            <person name="Sun H."/>
            <person name="Kurtzman C.P."/>
            <person name="Blackwell M."/>
            <person name="Grigoriev I.V."/>
            <person name="Jeffries T.W."/>
        </authorList>
    </citation>
    <scope>NUCLEOTIDE SEQUENCE [LARGE SCALE GENOMIC DNA]</scope>
    <source>
        <strain evidence="2">NRRL Y-1933</strain>
    </source>
</reference>
<proteinExistence type="predicted"/>
<name>A0A1E4RDE1_9ASCO</name>
<accession>A0A1E4RDE1</accession>
<gene>
    <name evidence="1" type="ORF">HYPBUDRAFT_232316</name>
</gene>
<dbReference type="EMBL" id="KV454545">
    <property type="protein sequence ID" value="ODV65277.1"/>
    <property type="molecule type" value="Genomic_DNA"/>
</dbReference>
<protein>
    <submittedName>
        <fullName evidence="1">Uncharacterized protein</fullName>
    </submittedName>
</protein>
<dbReference type="OrthoDB" id="4094279at2759"/>
<sequence length="820" mass="95106">MIRVRPLHSHKCRLWWCRPKYKTLLPAIRLKHNNSKLDFEENANKTRQTISNKLSNFVLEFIKQETDYLAQSIIHDPYSSQVIKSDNLPYQHLYSNLDTNIQRRLEGIPDEYHRLVALLSYNHILIHPEIYMSHYGNIKTRLDDQIQKLLIRRLAAHGRFEECFKIFFEHQLSTLNDMEDFLDLVIGELEQKRNTDIGIYELLLACQSSALNQSSINSLVDSISYRSQYSNKKGFRIIEILLELQAVESIPELELFTISRKTDLSLDNVLRMFKYRKHHELIYSNNHVDELTKQNMLKALVNEIYDDKPAFQTAGFLSLFISSTPLGLPQTPTNENVNPIEPNILLSVLYKAIFKDKKLSFNDYDALHLVRNCPPQHFKNLYILLHRNSISKLHNSPYIISYFAALLTSGKDLQTLYLFSSKYSSLINQETSLHILSKLFPTANFESFVKRLYKNPKEKNTIIAQKFIEQLNPKISITQLGTLLATFVKDEGLSTQFDNILKMLNRDNFTTDEILHCLEGLLDISGPTRRQLLEIGRCALSRNNITNPEFMGPFFQRLLQRCWNKNTILQRISDPSTVTKSSDPFHTLYGNTSEAEKAKLHNTIRAFAQTLSLLNAEEIGLALNSINSFMHSDRFTFVNTQIGKKYVMDQLLYDTTRFIDRAHLKSPKQGVVKVRNILFKLNFDARIAQCALYRFIVKDDPHKCLQILNAYKDNTTTVRSDMMQDIMLGILTTHRLNGMDKLQLFEHFRKESMDSGFAISLKPRTIVKLIELIIDVTEKDPNKSLGSISWVLRYASDKKVPFDIIQSWKVKIFSNRGPMT</sequence>
<keyword evidence="2" id="KW-1185">Reference proteome</keyword>
<dbReference type="RefSeq" id="XP_020074344.1">
    <property type="nucleotide sequence ID" value="XM_020223149.1"/>
</dbReference>
<evidence type="ECO:0000313" key="1">
    <source>
        <dbReference type="EMBL" id="ODV65277.1"/>
    </source>
</evidence>